<evidence type="ECO:0000256" key="15">
    <source>
        <dbReference type="ARBA" id="ARBA00023140"/>
    </source>
</evidence>
<dbReference type="InterPro" id="IPR045002">
    <property type="entry name" value="Ech1-like"/>
</dbReference>
<evidence type="ECO:0000256" key="7">
    <source>
        <dbReference type="ARBA" id="ARBA00022597"/>
    </source>
</evidence>
<evidence type="ECO:0000256" key="4">
    <source>
        <dbReference type="ARBA" id="ARBA00005254"/>
    </source>
</evidence>
<dbReference type="InterPro" id="IPR018376">
    <property type="entry name" value="Enoyl-CoA_hyd/isom_CS"/>
</dbReference>
<evidence type="ECO:0000256" key="9">
    <source>
        <dbReference type="ARBA" id="ARBA00022737"/>
    </source>
</evidence>
<dbReference type="GO" id="GO:0005777">
    <property type="term" value="C:peroxisome"/>
    <property type="evidence" value="ECO:0007669"/>
    <property type="project" value="UniProtKB-SubCell"/>
</dbReference>
<evidence type="ECO:0000256" key="6">
    <source>
        <dbReference type="ARBA" id="ARBA00022448"/>
    </source>
</evidence>
<evidence type="ECO:0000256" key="2">
    <source>
        <dbReference type="ARBA" id="ARBA00004275"/>
    </source>
</evidence>
<evidence type="ECO:0000256" key="3">
    <source>
        <dbReference type="ARBA" id="ARBA00005005"/>
    </source>
</evidence>
<keyword evidence="9" id="KW-0677">Repeat</keyword>
<dbReference type="PROSITE" id="PS00166">
    <property type="entry name" value="ENOYL_COA_HYDRATASE"/>
    <property type="match status" value="1"/>
</dbReference>
<feature type="transmembrane region" description="Helical" evidence="18">
    <location>
        <begin position="71"/>
        <end position="94"/>
    </location>
</feature>
<dbReference type="InterPro" id="IPR004316">
    <property type="entry name" value="SWEET_rpt"/>
</dbReference>
<protein>
    <submittedName>
        <fullName evidence="19">Isomerase 1</fullName>
    </submittedName>
</protein>
<dbReference type="PANTHER" id="PTHR43149:SF1">
    <property type="entry name" value="DELTA(3,5)-DELTA(2,4)-DIENOYL-COA ISOMERASE, MITOCHONDRIAL"/>
    <property type="match status" value="1"/>
</dbReference>
<keyword evidence="20" id="KW-1185">Reference proteome</keyword>
<keyword evidence="10" id="KW-0276">Fatty acid metabolism</keyword>
<feature type="transmembrane region" description="Helical" evidence="18">
    <location>
        <begin position="48"/>
        <end position="65"/>
    </location>
</feature>
<dbReference type="InterPro" id="IPR029045">
    <property type="entry name" value="ClpP/crotonase-like_dom_sf"/>
</dbReference>
<evidence type="ECO:0000256" key="16">
    <source>
        <dbReference type="ARBA" id="ARBA00023235"/>
    </source>
</evidence>
<keyword evidence="13" id="KW-0443">Lipid metabolism</keyword>
<comment type="similarity">
    <text evidence="4 17">Belongs to the enoyl-CoA hydratase/isomerase family.</text>
</comment>
<organism evidence="19 20">
    <name type="scientific">Perilla frutescens var. hirtella</name>
    <name type="common">Perilla citriodora</name>
    <name type="synonym">Perilla setoyensis</name>
    <dbReference type="NCBI Taxonomy" id="608512"/>
    <lineage>
        <taxon>Eukaryota</taxon>
        <taxon>Viridiplantae</taxon>
        <taxon>Streptophyta</taxon>
        <taxon>Embryophyta</taxon>
        <taxon>Tracheophyta</taxon>
        <taxon>Spermatophyta</taxon>
        <taxon>Magnoliopsida</taxon>
        <taxon>eudicotyledons</taxon>
        <taxon>Gunneridae</taxon>
        <taxon>Pentapetalae</taxon>
        <taxon>asterids</taxon>
        <taxon>lamiids</taxon>
        <taxon>Lamiales</taxon>
        <taxon>Lamiaceae</taxon>
        <taxon>Nepetoideae</taxon>
        <taxon>Elsholtzieae</taxon>
        <taxon>Perilla</taxon>
    </lineage>
</organism>
<dbReference type="Proteomes" id="UP001190926">
    <property type="component" value="Unassembled WGS sequence"/>
</dbReference>
<evidence type="ECO:0000256" key="5">
    <source>
        <dbReference type="ARBA" id="ARBA00007809"/>
    </source>
</evidence>
<dbReference type="GO" id="GO:0012505">
    <property type="term" value="C:endomembrane system"/>
    <property type="evidence" value="ECO:0007669"/>
    <property type="project" value="UniProtKB-SubCell"/>
</dbReference>
<dbReference type="PANTHER" id="PTHR43149">
    <property type="entry name" value="ENOYL-COA HYDRATASE"/>
    <property type="match status" value="1"/>
</dbReference>
<keyword evidence="15" id="KW-0576">Peroxisome</keyword>
<evidence type="ECO:0000256" key="8">
    <source>
        <dbReference type="ARBA" id="ARBA00022692"/>
    </source>
</evidence>
<comment type="caution">
    <text evidence="19">The sequence shown here is derived from an EMBL/GenBank/DDBJ whole genome shotgun (WGS) entry which is preliminary data.</text>
</comment>
<dbReference type="InterPro" id="IPR001753">
    <property type="entry name" value="Enoyl-CoA_hydra/iso"/>
</dbReference>
<evidence type="ECO:0000256" key="13">
    <source>
        <dbReference type="ARBA" id="ARBA00023098"/>
    </source>
</evidence>
<comment type="subcellular location">
    <subcellularLocation>
        <location evidence="1">Endomembrane system</location>
        <topology evidence="1">Multi-pass membrane protein</topology>
    </subcellularLocation>
    <subcellularLocation>
        <location evidence="2">Peroxisome</location>
    </subcellularLocation>
</comment>
<dbReference type="NCBIfam" id="NF004794">
    <property type="entry name" value="PRK06142.1"/>
    <property type="match status" value="1"/>
</dbReference>
<evidence type="ECO:0000256" key="12">
    <source>
        <dbReference type="ARBA" id="ARBA00022990"/>
    </source>
</evidence>
<dbReference type="FunFam" id="3.90.226.10:FF:000024">
    <property type="entry name" value="Delta3,5-delta2,4-dienoyl-CoA isomerase"/>
    <property type="match status" value="1"/>
</dbReference>
<name>A0AAD4PAA6_PERFH</name>
<keyword evidence="7" id="KW-0762">Sugar transport</keyword>
<dbReference type="SUPFAM" id="SSF52096">
    <property type="entry name" value="ClpP/crotonase"/>
    <property type="match status" value="1"/>
</dbReference>
<keyword evidence="6" id="KW-0813">Transport</keyword>
<evidence type="ECO:0000313" key="19">
    <source>
        <dbReference type="EMBL" id="KAH6832061.1"/>
    </source>
</evidence>
<gene>
    <name evidence="19" type="ORF">C2S53_007979</name>
</gene>
<evidence type="ECO:0000256" key="17">
    <source>
        <dbReference type="RuleBase" id="RU003707"/>
    </source>
</evidence>
<sequence>MALFDIHHPWAFTFGILGNIISVLVYLAPLPTFIRIYKEKSTLGFDSLPYAVALFSAMLWMYYALLKTNAILLISINLFGCCIETAYIFIFLLYASKKARTHTAKILGLMNMGLLCLIFVLTFFIFEGHTRAQVVGWICVGVSVCVFAAPLSIVCSYVVRLWFVPKGFMCGASKRDGILPGNATNVAVCDFPKQEASAGGGNQNDASVLLSQFQLFQLQNCWGKMEEVYKSLQIKPKSTNSAVFDLLINRPSRGNALSPDFFTEFPRALSSLDANPEVSVIVLSGAGKHFCTGIDIQLLNSTTSQSGAEDRGRAGEKIRRDIKWMQRAVTAVEECRKPVIAAVHGACIGGGVDIITACDLRYCTEEAYFSVKEVEMGITADLGTLQRLPAIVGFGNAMELALTSRRFSGVEAKHLGLVAQVFTDKGAMDTAVAQIAEGIAGRSPLAVIGTKRVLLQSRDLALEQGLDYVATWNAGVVVSDDLKEAISAHLHKRKPVFAKL</sequence>
<evidence type="ECO:0000256" key="18">
    <source>
        <dbReference type="SAM" id="Phobius"/>
    </source>
</evidence>
<comment type="similarity">
    <text evidence="5">Belongs to the SWEET sugar transporter family.</text>
</comment>
<dbReference type="GO" id="GO:0016020">
    <property type="term" value="C:membrane"/>
    <property type="evidence" value="ECO:0007669"/>
    <property type="project" value="InterPro"/>
</dbReference>
<reference evidence="19 20" key="1">
    <citation type="journal article" date="2021" name="Nat. Commun.">
        <title>Incipient diploidization of the medicinal plant Perilla within 10,000 years.</title>
        <authorList>
            <person name="Zhang Y."/>
            <person name="Shen Q."/>
            <person name="Leng L."/>
            <person name="Zhang D."/>
            <person name="Chen S."/>
            <person name="Shi Y."/>
            <person name="Ning Z."/>
            <person name="Chen S."/>
        </authorList>
    </citation>
    <scope>NUCLEOTIDE SEQUENCE [LARGE SCALE GENOMIC DNA]</scope>
    <source>
        <strain evidence="20">cv. PC099</strain>
    </source>
</reference>
<dbReference type="Gene3D" id="1.10.12.10">
    <property type="entry name" value="Lyase 2-enoyl-coa Hydratase, Chain A, domain 2"/>
    <property type="match status" value="1"/>
</dbReference>
<comment type="pathway">
    <text evidence="3">Lipid metabolism; fatty acid beta-oxidation.</text>
</comment>
<dbReference type="Pfam" id="PF03083">
    <property type="entry name" value="MtN3_slv"/>
    <property type="match status" value="1"/>
</dbReference>
<feature type="transmembrane region" description="Helical" evidence="18">
    <location>
        <begin position="6"/>
        <end position="27"/>
    </location>
</feature>
<dbReference type="FunFam" id="1.20.1280.290:FF:000001">
    <property type="entry name" value="Bidirectional sugar transporter SWEET"/>
    <property type="match status" value="1"/>
</dbReference>
<dbReference type="GO" id="GO:0006631">
    <property type="term" value="P:fatty acid metabolic process"/>
    <property type="evidence" value="ECO:0007669"/>
    <property type="project" value="UniProtKB-KW"/>
</dbReference>
<keyword evidence="14 18" id="KW-0472">Membrane</keyword>
<dbReference type="FunFam" id="1.10.12.10:FF:000004">
    <property type="entry name" value="Delta3,5-delta2,4-dienoyl-CoA isomerase"/>
    <property type="match status" value="1"/>
</dbReference>
<evidence type="ECO:0000256" key="14">
    <source>
        <dbReference type="ARBA" id="ARBA00023136"/>
    </source>
</evidence>
<feature type="transmembrane region" description="Helical" evidence="18">
    <location>
        <begin position="132"/>
        <end position="159"/>
    </location>
</feature>
<dbReference type="InterPro" id="IPR014748">
    <property type="entry name" value="Enoyl-CoA_hydra_C"/>
</dbReference>
<dbReference type="Pfam" id="PF00378">
    <property type="entry name" value="ECH_1"/>
    <property type="match status" value="1"/>
</dbReference>
<accession>A0AAD4PAA6</accession>
<keyword evidence="12" id="KW-0007">Acetylation</keyword>
<dbReference type="EMBL" id="SDAM02000078">
    <property type="protein sequence ID" value="KAH6832061.1"/>
    <property type="molecule type" value="Genomic_DNA"/>
</dbReference>
<evidence type="ECO:0000313" key="20">
    <source>
        <dbReference type="Proteomes" id="UP001190926"/>
    </source>
</evidence>
<evidence type="ECO:0000256" key="1">
    <source>
        <dbReference type="ARBA" id="ARBA00004127"/>
    </source>
</evidence>
<keyword evidence="8 18" id="KW-0812">Transmembrane</keyword>
<keyword evidence="16 19" id="KW-0413">Isomerase</keyword>
<dbReference type="GO" id="GO:0051750">
    <property type="term" value="F:delta(3,5)-delta(2,4)-dienoyl-CoA isomerase activity"/>
    <property type="evidence" value="ECO:0007669"/>
    <property type="project" value="TreeGrafter"/>
</dbReference>
<dbReference type="Gene3D" id="3.90.226.10">
    <property type="entry name" value="2-enoyl-CoA Hydratase, Chain A, domain 1"/>
    <property type="match status" value="1"/>
</dbReference>
<evidence type="ECO:0000256" key="11">
    <source>
        <dbReference type="ARBA" id="ARBA00022989"/>
    </source>
</evidence>
<feature type="transmembrane region" description="Helical" evidence="18">
    <location>
        <begin position="106"/>
        <end position="126"/>
    </location>
</feature>
<keyword evidence="11 18" id="KW-1133">Transmembrane helix</keyword>
<proteinExistence type="inferred from homology"/>
<dbReference type="AlphaFoldDB" id="A0AAD4PAA6"/>
<dbReference type="Gene3D" id="1.20.1280.290">
    <property type="match status" value="1"/>
</dbReference>
<evidence type="ECO:0000256" key="10">
    <source>
        <dbReference type="ARBA" id="ARBA00022832"/>
    </source>
</evidence>
<dbReference type="CDD" id="cd06558">
    <property type="entry name" value="crotonase-like"/>
    <property type="match status" value="1"/>
</dbReference>